<comment type="similarity">
    <text evidence="1">Belongs to the bacterial solute-binding protein 3 family.</text>
</comment>
<dbReference type="GO" id="GO:0005576">
    <property type="term" value="C:extracellular region"/>
    <property type="evidence" value="ECO:0007669"/>
    <property type="project" value="TreeGrafter"/>
</dbReference>
<dbReference type="CDD" id="cd13688">
    <property type="entry name" value="PBP2_GltI_DEBP"/>
    <property type="match status" value="1"/>
</dbReference>
<keyword evidence="3 4" id="KW-0732">Signal</keyword>
<evidence type="ECO:0000259" key="5">
    <source>
        <dbReference type="SMART" id="SM00062"/>
    </source>
</evidence>
<dbReference type="Proteomes" id="UP000288983">
    <property type="component" value="Unassembled WGS sequence"/>
</dbReference>
<feature type="domain" description="Solute-binding protein family 3/N-terminal" evidence="5">
    <location>
        <begin position="37"/>
        <end position="269"/>
    </location>
</feature>
<dbReference type="Pfam" id="PF00497">
    <property type="entry name" value="SBP_bac_3"/>
    <property type="match status" value="1"/>
</dbReference>
<feature type="chain" id="PRO_5019523456" evidence="4">
    <location>
        <begin position="22"/>
        <end position="298"/>
    </location>
</feature>
<dbReference type="EMBL" id="QJRG01000050">
    <property type="protein sequence ID" value="RWU17249.1"/>
    <property type="molecule type" value="Genomic_DNA"/>
</dbReference>
<dbReference type="PANTHER" id="PTHR30085">
    <property type="entry name" value="AMINO ACID ABC TRANSPORTER PERMEASE"/>
    <property type="match status" value="1"/>
</dbReference>
<dbReference type="AlphaFoldDB" id="A0A443ZEY7"/>
<reference evidence="6 7" key="1">
    <citation type="submission" date="2018-06" db="EMBL/GenBank/DDBJ databases">
        <title>Bacteria isolated from soil of Wuhan.</title>
        <authorList>
            <person name="Wei X."/>
            <person name="Chunhua H."/>
        </authorList>
    </citation>
    <scope>NUCLEOTIDE SEQUENCE [LARGE SCALE GENOMIC DNA]</scope>
    <source>
        <strain evidence="7">xwS2</strain>
    </source>
</reference>
<evidence type="ECO:0000256" key="2">
    <source>
        <dbReference type="ARBA" id="ARBA00022448"/>
    </source>
</evidence>
<evidence type="ECO:0000313" key="6">
    <source>
        <dbReference type="EMBL" id="RWU17249.1"/>
    </source>
</evidence>
<dbReference type="GO" id="GO:0006865">
    <property type="term" value="P:amino acid transport"/>
    <property type="evidence" value="ECO:0007669"/>
    <property type="project" value="TreeGrafter"/>
</dbReference>
<dbReference type="RefSeq" id="WP_128326666.1">
    <property type="nucleotide sequence ID" value="NZ_QJRG01000050.1"/>
</dbReference>
<sequence length="298" mass="32933">MKSLYIALGLTFATAITNVQAADPLTGTLQKIQQSGVITVGHRESSMPFSYYDDQQKPVGYSMDLCAQVVEKIKTAVGKAELKVRYQPVNSSNRIALVKNGTVDLECGSTANYLERHKEVAFSYSTFWVSKRLISKSSSPYNTINDLAGQSVVVTQGTDTALLIRKVNDERKLGLRIQSGKDHAESLLMVQTGRAAAFMEDDILVSSLRAKERDPSQLKLLDDTFGGDPYALMFRKDDPQFKQLVDDTLAELMSSGKASELYTKWFLGPIPPQDITINFAMPAKLKELFEQPSDQASS</sequence>
<dbReference type="PANTHER" id="PTHR30085:SF2">
    <property type="entry name" value="GLUTAMATE_ASPARTATE IMPORT SOLUTE-BINDING PROTEIN"/>
    <property type="match status" value="1"/>
</dbReference>
<evidence type="ECO:0000256" key="3">
    <source>
        <dbReference type="ARBA" id="ARBA00022729"/>
    </source>
</evidence>
<dbReference type="SMART" id="SM00062">
    <property type="entry name" value="PBPb"/>
    <property type="match status" value="1"/>
</dbReference>
<dbReference type="OrthoDB" id="9149558at2"/>
<evidence type="ECO:0000256" key="1">
    <source>
        <dbReference type="ARBA" id="ARBA00010333"/>
    </source>
</evidence>
<dbReference type="SUPFAM" id="SSF53850">
    <property type="entry name" value="Periplasmic binding protein-like II"/>
    <property type="match status" value="1"/>
</dbReference>
<gene>
    <name evidence="6" type="ORF">DM813_28225</name>
</gene>
<evidence type="ECO:0000313" key="7">
    <source>
        <dbReference type="Proteomes" id="UP000288983"/>
    </source>
</evidence>
<dbReference type="InterPro" id="IPR051455">
    <property type="entry name" value="Bact_solute-bind_prot3"/>
</dbReference>
<feature type="signal peptide" evidence="4">
    <location>
        <begin position="1"/>
        <end position="21"/>
    </location>
</feature>
<accession>A0A443ZEY7</accession>
<proteinExistence type="inferred from homology"/>
<dbReference type="GO" id="GO:0030288">
    <property type="term" value="C:outer membrane-bounded periplasmic space"/>
    <property type="evidence" value="ECO:0007669"/>
    <property type="project" value="TreeGrafter"/>
</dbReference>
<organism evidence="6 7">
    <name type="scientific">Pseudomonas alkylphenolica</name>
    <dbReference type="NCBI Taxonomy" id="237609"/>
    <lineage>
        <taxon>Bacteria</taxon>
        <taxon>Pseudomonadati</taxon>
        <taxon>Pseudomonadota</taxon>
        <taxon>Gammaproteobacteria</taxon>
        <taxon>Pseudomonadales</taxon>
        <taxon>Pseudomonadaceae</taxon>
        <taxon>Pseudomonas</taxon>
    </lineage>
</organism>
<dbReference type="Gene3D" id="3.40.190.10">
    <property type="entry name" value="Periplasmic binding protein-like II"/>
    <property type="match status" value="2"/>
</dbReference>
<keyword evidence="2" id="KW-0813">Transport</keyword>
<protein>
    <submittedName>
        <fullName evidence="6">Amino acid ABC transporter substrate-binding protein</fullName>
    </submittedName>
</protein>
<evidence type="ECO:0000256" key="4">
    <source>
        <dbReference type="SAM" id="SignalP"/>
    </source>
</evidence>
<dbReference type="InterPro" id="IPR001638">
    <property type="entry name" value="Solute-binding_3/MltF_N"/>
</dbReference>
<comment type="caution">
    <text evidence="6">The sequence shown here is derived from an EMBL/GenBank/DDBJ whole genome shotgun (WGS) entry which is preliminary data.</text>
</comment>
<name>A0A443ZEY7_9PSED</name>